<sequence length="206" mass="22905">MANRPFLNTPHLYEVELINTGHESLKQGDRFTVQLPDRKDVAAQLQVEPDPGYHRSVNGDIWGGLLATRRVNCEAGGDPVEEAIQAIRNERGFDILQLVSPYTPMCILSMMTLVANGADHHRIEEVVRKAAAVNRDFDADNVNAIAEDVTVREYLNTVVRHAMNIVESVQGFAAGQVVRACSSYNISTIGTGDRFMAQLNMNRWLL</sequence>
<protein>
    <submittedName>
        <fullName evidence="1">Uncharacterized protein</fullName>
    </submittedName>
</protein>
<evidence type="ECO:0000313" key="1">
    <source>
        <dbReference type="EMBL" id="KAI4822172.1"/>
    </source>
</evidence>
<keyword evidence="2" id="KW-1185">Reference proteome</keyword>
<comment type="caution">
    <text evidence="1">The sequence shown here is derived from an EMBL/GenBank/DDBJ whole genome shotgun (WGS) entry which is preliminary data.</text>
</comment>
<dbReference type="EMBL" id="CM043792">
    <property type="protein sequence ID" value="KAI4822172.1"/>
    <property type="molecule type" value="Genomic_DNA"/>
</dbReference>
<gene>
    <name evidence="1" type="ORF">KUCAC02_007731</name>
</gene>
<accession>A0ACB9X704</accession>
<reference evidence="1" key="1">
    <citation type="submission" date="2022-05" db="EMBL/GenBank/DDBJ databases">
        <title>Chromosome-level genome of Chaenocephalus aceratus.</title>
        <authorList>
            <person name="Park H."/>
        </authorList>
    </citation>
    <scope>NUCLEOTIDE SEQUENCE</scope>
    <source>
        <strain evidence="1">KU_202001</strain>
    </source>
</reference>
<name>A0ACB9X704_CHAAC</name>
<dbReference type="Proteomes" id="UP001057452">
    <property type="component" value="Chromosome 8"/>
</dbReference>
<proteinExistence type="predicted"/>
<evidence type="ECO:0000313" key="2">
    <source>
        <dbReference type="Proteomes" id="UP001057452"/>
    </source>
</evidence>
<organism evidence="1 2">
    <name type="scientific">Chaenocephalus aceratus</name>
    <name type="common">Blackfin icefish</name>
    <name type="synonym">Chaenichthys aceratus</name>
    <dbReference type="NCBI Taxonomy" id="36190"/>
    <lineage>
        <taxon>Eukaryota</taxon>
        <taxon>Metazoa</taxon>
        <taxon>Chordata</taxon>
        <taxon>Craniata</taxon>
        <taxon>Vertebrata</taxon>
        <taxon>Euteleostomi</taxon>
        <taxon>Actinopterygii</taxon>
        <taxon>Neopterygii</taxon>
        <taxon>Teleostei</taxon>
        <taxon>Neoteleostei</taxon>
        <taxon>Acanthomorphata</taxon>
        <taxon>Eupercaria</taxon>
        <taxon>Perciformes</taxon>
        <taxon>Notothenioidei</taxon>
        <taxon>Channichthyidae</taxon>
        <taxon>Chaenocephalus</taxon>
    </lineage>
</organism>